<protein>
    <recommendedName>
        <fullName evidence="3">F-box domain-containing protein</fullName>
    </recommendedName>
</protein>
<organism evidence="1 2">
    <name type="scientific">Podospora aff. communis PSN243</name>
    <dbReference type="NCBI Taxonomy" id="3040156"/>
    <lineage>
        <taxon>Eukaryota</taxon>
        <taxon>Fungi</taxon>
        <taxon>Dikarya</taxon>
        <taxon>Ascomycota</taxon>
        <taxon>Pezizomycotina</taxon>
        <taxon>Sordariomycetes</taxon>
        <taxon>Sordariomycetidae</taxon>
        <taxon>Sordariales</taxon>
        <taxon>Podosporaceae</taxon>
        <taxon>Podospora</taxon>
    </lineage>
</organism>
<dbReference type="AlphaFoldDB" id="A0AAV9G5X9"/>
<evidence type="ECO:0000313" key="2">
    <source>
        <dbReference type="Proteomes" id="UP001321760"/>
    </source>
</evidence>
<evidence type="ECO:0000313" key="1">
    <source>
        <dbReference type="EMBL" id="KAK4443504.1"/>
    </source>
</evidence>
<proteinExistence type="predicted"/>
<dbReference type="Proteomes" id="UP001321760">
    <property type="component" value="Unassembled WGS sequence"/>
</dbReference>
<evidence type="ECO:0008006" key="3">
    <source>
        <dbReference type="Google" id="ProtNLM"/>
    </source>
</evidence>
<reference evidence="1" key="1">
    <citation type="journal article" date="2023" name="Mol. Phylogenet. Evol.">
        <title>Genome-scale phylogeny and comparative genomics of the fungal order Sordariales.</title>
        <authorList>
            <person name="Hensen N."/>
            <person name="Bonometti L."/>
            <person name="Westerberg I."/>
            <person name="Brannstrom I.O."/>
            <person name="Guillou S."/>
            <person name="Cros-Aarteil S."/>
            <person name="Calhoun S."/>
            <person name="Haridas S."/>
            <person name="Kuo A."/>
            <person name="Mondo S."/>
            <person name="Pangilinan J."/>
            <person name="Riley R."/>
            <person name="LaButti K."/>
            <person name="Andreopoulos B."/>
            <person name="Lipzen A."/>
            <person name="Chen C."/>
            <person name="Yan M."/>
            <person name="Daum C."/>
            <person name="Ng V."/>
            <person name="Clum A."/>
            <person name="Steindorff A."/>
            <person name="Ohm R.A."/>
            <person name="Martin F."/>
            <person name="Silar P."/>
            <person name="Natvig D.O."/>
            <person name="Lalanne C."/>
            <person name="Gautier V."/>
            <person name="Ament-Velasquez S.L."/>
            <person name="Kruys A."/>
            <person name="Hutchinson M.I."/>
            <person name="Powell A.J."/>
            <person name="Barry K."/>
            <person name="Miller A.N."/>
            <person name="Grigoriev I.V."/>
            <person name="Debuchy R."/>
            <person name="Gladieux P."/>
            <person name="Hiltunen Thoren M."/>
            <person name="Johannesson H."/>
        </authorList>
    </citation>
    <scope>NUCLEOTIDE SEQUENCE</scope>
    <source>
        <strain evidence="1">PSN243</strain>
    </source>
</reference>
<keyword evidence="2" id="KW-1185">Reference proteome</keyword>
<gene>
    <name evidence="1" type="ORF">QBC34DRAFT_430749</name>
</gene>
<reference evidence="1" key="2">
    <citation type="submission" date="2023-05" db="EMBL/GenBank/DDBJ databases">
        <authorList>
            <consortium name="Lawrence Berkeley National Laboratory"/>
            <person name="Steindorff A."/>
            <person name="Hensen N."/>
            <person name="Bonometti L."/>
            <person name="Westerberg I."/>
            <person name="Brannstrom I.O."/>
            <person name="Guillou S."/>
            <person name="Cros-Aarteil S."/>
            <person name="Calhoun S."/>
            <person name="Haridas S."/>
            <person name="Kuo A."/>
            <person name="Mondo S."/>
            <person name="Pangilinan J."/>
            <person name="Riley R."/>
            <person name="Labutti K."/>
            <person name="Andreopoulos B."/>
            <person name="Lipzen A."/>
            <person name="Chen C."/>
            <person name="Yanf M."/>
            <person name="Daum C."/>
            <person name="Ng V."/>
            <person name="Clum A."/>
            <person name="Ohm R."/>
            <person name="Martin F."/>
            <person name="Silar P."/>
            <person name="Natvig D."/>
            <person name="Lalanne C."/>
            <person name="Gautier V."/>
            <person name="Ament-Velasquez S.L."/>
            <person name="Kruys A."/>
            <person name="Hutchinson M.I."/>
            <person name="Powell A.J."/>
            <person name="Barry K."/>
            <person name="Miller A.N."/>
            <person name="Grigoriev I.V."/>
            <person name="Debuchy R."/>
            <person name="Gladieux P."/>
            <person name="Thoren M.H."/>
            <person name="Johannesson H."/>
        </authorList>
    </citation>
    <scope>NUCLEOTIDE SEQUENCE</scope>
    <source>
        <strain evidence="1">PSN243</strain>
    </source>
</reference>
<comment type="caution">
    <text evidence="1">The sequence shown here is derived from an EMBL/GenBank/DDBJ whole genome shotgun (WGS) entry which is preliminary data.</text>
</comment>
<name>A0AAV9G5X9_9PEZI</name>
<accession>A0AAV9G5X9</accession>
<dbReference type="EMBL" id="MU865992">
    <property type="protein sequence ID" value="KAK4443504.1"/>
    <property type="molecule type" value="Genomic_DNA"/>
</dbReference>
<sequence length="517" mass="57968">MFDRPQDGPIERLPTELLSQIVGYFRPHASASVPTIRSKFDRGPGKSLEANLATLCLVSKRFYSVGTGYLYQSVSTHNPDQLFRFFRTVLISSDRATLVRSFAFNGWYGYHSDSEHDLFIDLKFELYGLMLPDRIDPAAQEAIGFLGFTDVSDVSQQKVLAAVLTLMSSVESLFLSGCTRLPLDLKIRAMPRWARPTGQGTTGNFWTWIAGLGTLHDATLTTSDSVPCRRILPRLSRVALAPGWGDTDGTVLFDELLISLLLHPQPLSRLELIEVRLPPGGIPQVAFAAARDVRELSICGRDMSSVGLQNLVTSFPNLVNLEIEVMHPYELPEDLNTDNSTSIVDSVYSTLTLLSDTLTSLTLLTNLKEQQALLKDMESRAVPPLLTRLDELTSLRCLTTETVWLFGRVQAEVPMSFDHFVRSLSLPPSLVRLHLIDSWGFGTQWAGALDRELPYYPCFSTGSPVEFYKELPYFIRKETVPNLLEIRLEADFARLICPNAKWNPRKRFGDLRSFSTP</sequence>